<dbReference type="Gene3D" id="3.40.190.10">
    <property type="entry name" value="Periplasmic binding protein-like II"/>
    <property type="match status" value="1"/>
</dbReference>
<dbReference type="InterPro" id="IPR050490">
    <property type="entry name" value="Bact_solute-bd_prot1"/>
</dbReference>
<dbReference type="AlphaFoldDB" id="A0A1J5Q124"/>
<dbReference type="SUPFAM" id="SSF53850">
    <property type="entry name" value="Periplasmic binding protein-like II"/>
    <property type="match status" value="1"/>
</dbReference>
<dbReference type="PANTHER" id="PTHR43649">
    <property type="entry name" value="ARABINOSE-BINDING PROTEIN-RELATED"/>
    <property type="match status" value="1"/>
</dbReference>
<accession>A0A1J5Q124</accession>
<reference evidence="1" key="1">
    <citation type="submission" date="2016-10" db="EMBL/GenBank/DDBJ databases">
        <title>Sequence of Gallionella enrichment culture.</title>
        <authorList>
            <person name="Poehlein A."/>
            <person name="Muehling M."/>
            <person name="Daniel R."/>
        </authorList>
    </citation>
    <scope>NUCLEOTIDE SEQUENCE</scope>
</reference>
<gene>
    <name evidence="1" type="primary">msmE_4</name>
    <name evidence="1" type="ORF">GALL_409480</name>
</gene>
<sequence length="436" mass="46483">MKRSTRALIGLIGAATALSLAACSSGGSSGTSTSSGPTTLVFWHYEGADSAMNQSWQTAITQFEADNPGVTIKVENQTFEQLQKNAKIVLAGKAVPDIMEYNKGNGTAGQLASQGLLTDLTADAKTYGWDTTLPSSLQTTAKYDANGLMGSGNWYGVPTYGEYVTVYYNKDMFTKNGIAVPTTMAELKTSMDAFVAKGITPIANAGAEYPASQLWYELVLSHADRSFVDNFQLFKNDVSWTSGPLLQGTQDFADWVAKGYVAKDSSGLKAEDMGTAFIAGKYPIMISGSWWFGRLNTEVKFTMGQMLFPGNKLNAGSSGNLLVIPTNSTHKDLAAKFINTALGAKAQAVMGDKGGLPVAADTSSITDPQTKLLTDNWNQVVKDDGLSFYPDWPVAGFYDQVVSFGQTIINGSKPPADALAALGTYYESGKKDITGK</sequence>
<comment type="caution">
    <text evidence="1">The sequence shown here is derived from an EMBL/GenBank/DDBJ whole genome shotgun (WGS) entry which is preliminary data.</text>
</comment>
<proteinExistence type="predicted"/>
<organism evidence="1">
    <name type="scientific">mine drainage metagenome</name>
    <dbReference type="NCBI Taxonomy" id="410659"/>
    <lineage>
        <taxon>unclassified sequences</taxon>
        <taxon>metagenomes</taxon>
        <taxon>ecological metagenomes</taxon>
    </lineage>
</organism>
<dbReference type="Pfam" id="PF01547">
    <property type="entry name" value="SBP_bac_1"/>
    <property type="match status" value="1"/>
</dbReference>
<evidence type="ECO:0000313" key="1">
    <source>
        <dbReference type="EMBL" id="OIQ77358.1"/>
    </source>
</evidence>
<dbReference type="EMBL" id="MLJW01001635">
    <property type="protein sequence ID" value="OIQ77358.1"/>
    <property type="molecule type" value="Genomic_DNA"/>
</dbReference>
<protein>
    <submittedName>
        <fullName evidence="1">Multiple sugar-binding protein</fullName>
    </submittedName>
</protein>
<dbReference type="InterPro" id="IPR006059">
    <property type="entry name" value="SBP"/>
</dbReference>
<dbReference type="PROSITE" id="PS51257">
    <property type="entry name" value="PROKAR_LIPOPROTEIN"/>
    <property type="match status" value="1"/>
</dbReference>
<name>A0A1J5Q124_9ZZZZ</name>
<dbReference type="PANTHER" id="PTHR43649:SF12">
    <property type="entry name" value="DIACETYLCHITOBIOSE BINDING PROTEIN DASA"/>
    <property type="match status" value="1"/>
</dbReference>